<dbReference type="InterPro" id="IPR014977">
    <property type="entry name" value="WRC_dom"/>
</dbReference>
<evidence type="ECO:0000256" key="7">
    <source>
        <dbReference type="SAM" id="MobiDB-lite"/>
    </source>
</evidence>
<accession>A0A444YL90</accession>
<keyword evidence="5" id="KW-0863">Zinc-finger</keyword>
<comment type="caution">
    <text evidence="6">Lacks conserved residue(s) required for the propagation of feature annotation.</text>
</comment>
<dbReference type="GO" id="GO:0000118">
    <property type="term" value="C:histone deacetylase complex"/>
    <property type="evidence" value="ECO:0007669"/>
    <property type="project" value="TreeGrafter"/>
</dbReference>
<dbReference type="InterPro" id="IPR001841">
    <property type="entry name" value="Znf_RING"/>
</dbReference>
<dbReference type="PROSITE" id="PS51667">
    <property type="entry name" value="WRC"/>
    <property type="match status" value="1"/>
</dbReference>
<name>A0A444YL90_ARAHY</name>
<dbReference type="InterPro" id="IPR045109">
    <property type="entry name" value="LSDs-like"/>
</dbReference>
<evidence type="ECO:0000259" key="8">
    <source>
        <dbReference type="PROSITE" id="PS50089"/>
    </source>
</evidence>
<evidence type="ECO:0000259" key="9">
    <source>
        <dbReference type="PROSITE" id="PS51184"/>
    </source>
</evidence>
<dbReference type="PROSITE" id="PS51184">
    <property type="entry name" value="JMJC"/>
    <property type="match status" value="1"/>
</dbReference>
<feature type="region of interest" description="Disordered" evidence="7">
    <location>
        <begin position="38"/>
        <end position="73"/>
    </location>
</feature>
<feature type="domain" description="RING-type" evidence="8">
    <location>
        <begin position="140"/>
        <end position="187"/>
    </location>
</feature>
<dbReference type="InterPro" id="IPR003347">
    <property type="entry name" value="JmjC_dom"/>
</dbReference>
<dbReference type="GO" id="GO:0003712">
    <property type="term" value="F:transcription coregulator activity"/>
    <property type="evidence" value="ECO:0007669"/>
    <property type="project" value="TreeGrafter"/>
</dbReference>
<evidence type="ECO:0008006" key="13">
    <source>
        <dbReference type="Google" id="ProtNLM"/>
    </source>
</evidence>
<evidence type="ECO:0000259" key="10">
    <source>
        <dbReference type="PROSITE" id="PS51667"/>
    </source>
</evidence>
<comment type="caution">
    <text evidence="11">The sequence shown here is derived from an EMBL/GenBank/DDBJ whole genome shotgun (WGS) entry which is preliminary data.</text>
</comment>
<dbReference type="PROSITE" id="PS50089">
    <property type="entry name" value="ZF_RING_2"/>
    <property type="match status" value="1"/>
</dbReference>
<evidence type="ECO:0000256" key="5">
    <source>
        <dbReference type="PROSITE-ProRule" id="PRU00175"/>
    </source>
</evidence>
<reference evidence="11 12" key="1">
    <citation type="submission" date="2019-01" db="EMBL/GenBank/DDBJ databases">
        <title>Sequencing of cultivated peanut Arachis hypogaea provides insights into genome evolution and oil improvement.</title>
        <authorList>
            <person name="Chen X."/>
        </authorList>
    </citation>
    <scope>NUCLEOTIDE SEQUENCE [LARGE SCALE GENOMIC DNA]</scope>
    <source>
        <strain evidence="12">cv. Fuhuasheng</strain>
        <tissue evidence="11">Leaves</tissue>
    </source>
</reference>
<feature type="compositionally biased region" description="Basic and acidic residues" evidence="7">
    <location>
        <begin position="316"/>
        <end position="327"/>
    </location>
</feature>
<dbReference type="GO" id="GO:0032454">
    <property type="term" value="F:histone H3K9 demethylase activity"/>
    <property type="evidence" value="ECO:0007669"/>
    <property type="project" value="InterPro"/>
</dbReference>
<evidence type="ECO:0000313" key="11">
    <source>
        <dbReference type="EMBL" id="RYR02681.1"/>
    </source>
</evidence>
<dbReference type="GO" id="GO:0008270">
    <property type="term" value="F:zinc ion binding"/>
    <property type="evidence" value="ECO:0007669"/>
    <property type="project" value="UniProtKB-KW"/>
</dbReference>
<dbReference type="AlphaFoldDB" id="A0A444YL90"/>
<keyword evidence="5" id="KW-0862">Zinc</keyword>
<dbReference type="PANTHER" id="PTHR12549">
    <property type="entry name" value="JMJC DOMAIN-CONTAINING HISTONE DEMETHYLATION PROTEIN"/>
    <property type="match status" value="1"/>
</dbReference>
<proteinExistence type="inferred from homology"/>
<evidence type="ECO:0000313" key="12">
    <source>
        <dbReference type="Proteomes" id="UP000289738"/>
    </source>
</evidence>
<comment type="subcellular location">
    <subcellularLocation>
        <location evidence="1">Nucleus</location>
    </subcellularLocation>
</comment>
<dbReference type="GO" id="GO:0006357">
    <property type="term" value="P:regulation of transcription by RNA polymerase II"/>
    <property type="evidence" value="ECO:0007669"/>
    <property type="project" value="TreeGrafter"/>
</dbReference>
<dbReference type="Gene3D" id="2.60.120.650">
    <property type="entry name" value="Cupin"/>
    <property type="match status" value="1"/>
</dbReference>
<dbReference type="PANTHER" id="PTHR12549:SF33">
    <property type="entry name" value="LYSINE-SPECIFIC DEMETHYLASE JMJ27"/>
    <property type="match status" value="1"/>
</dbReference>
<organism evidence="11 12">
    <name type="scientific">Arachis hypogaea</name>
    <name type="common">Peanut</name>
    <dbReference type="NCBI Taxonomy" id="3818"/>
    <lineage>
        <taxon>Eukaryota</taxon>
        <taxon>Viridiplantae</taxon>
        <taxon>Streptophyta</taxon>
        <taxon>Embryophyta</taxon>
        <taxon>Tracheophyta</taxon>
        <taxon>Spermatophyta</taxon>
        <taxon>Magnoliopsida</taxon>
        <taxon>eudicotyledons</taxon>
        <taxon>Gunneridae</taxon>
        <taxon>Pentapetalae</taxon>
        <taxon>rosids</taxon>
        <taxon>fabids</taxon>
        <taxon>Fabales</taxon>
        <taxon>Fabaceae</taxon>
        <taxon>Papilionoideae</taxon>
        <taxon>50 kb inversion clade</taxon>
        <taxon>dalbergioids sensu lato</taxon>
        <taxon>Dalbergieae</taxon>
        <taxon>Pterocarpus clade</taxon>
        <taxon>Arachis</taxon>
    </lineage>
</organism>
<dbReference type="OrthoDB" id="1667110at2759"/>
<dbReference type="GO" id="GO:0000785">
    <property type="term" value="C:chromatin"/>
    <property type="evidence" value="ECO:0007669"/>
    <property type="project" value="TreeGrafter"/>
</dbReference>
<dbReference type="SMART" id="SM00558">
    <property type="entry name" value="JmjC"/>
    <property type="match status" value="1"/>
</dbReference>
<evidence type="ECO:0000256" key="1">
    <source>
        <dbReference type="ARBA" id="ARBA00004123"/>
    </source>
</evidence>
<evidence type="ECO:0000256" key="2">
    <source>
        <dbReference type="ARBA" id="ARBA00006801"/>
    </source>
</evidence>
<keyword evidence="3" id="KW-0479">Metal-binding</keyword>
<sequence length="969" mass="111634">MTESPSDRRCKRNAGPNCRCSGVASLGKSFCEKHLQQRALQDQKRRIKRNEGNESERRSNKTKRRLSTADDVSAGSELEVSVSELIENSVRKKKKNVTKKKKLLDQESVNECGIHEDSDRGIEDKKQMGSKSKEGGSLMCHQCQRNDKSGVVFCSKCNRKRYCYECLERWYPGKTQKEVENACPFCSGNCNCKACLREVPVLMDREVNSSVKLHRLRYLLYKALPVLRHIHREQSLELEIESKIRGEQLQEKGIARTELDKRERLYCDNCNTSIIGFYRSCPNPSCSYDLCLMCCQELREGCQPGGIEAETSQEQFSERAHNHDSSRTKSKKQNKRYGWESQLVPTNFDFQADMSTPFPEWNANTDGNIPCPPKQRGGCGTTLLELRRTFKCNWVVKLLNNAEDLTRDYTPPDVDITEKCSLCQKNTIEGKTNLEARRAAFRDDDNDNFIYSSNARDISDDEIEHFQRHWMRGEPVVVRNILDKTSGLSWEPMVMWRALRETGSKVRFKDETRSVEAIDCFDWCGVEINIHQFFQGYLEGRMYKNGWPEMLKLKDWPTSTTFEERLPRHGTEFLMALPYRDYTNPKSGTLNFASKLPDDSLKPDLGPKTYIAYGFSDELGRGDSVTKLHCDVSDAVNVLMHTTKVKIDPCRRKIIKELQKKYAEEDSRELLCEALGDADERPKSEALSHDPKADIGIGNISPTSHVDQCIPSICEEGKSQKLETHDLSASSLANNMSNKEDRMRIDFLDDKEPAGPELRESKQGLEKDTLQTEDGAEVALGGAVWDIFRRQDVPKLIEYLRKHKNEFRHIKNHPVDSVIHPIHDQTLFLNERHKKQLKKEFDVEPWTFEQHLGEAVFIPAGCPHQVRNRQVIHHLVTNMSFFFGPTCLFLSSSKFLFFFGGIRFFLLLTKLWILKYSSHFLQPLKRPKVSVYGKGWHYGNKALHVEKIELTRRINSIYLSPPSNSFNYF</sequence>
<comment type="similarity">
    <text evidence="2">Belongs to the JARID1 histone demethylase family.</text>
</comment>
<dbReference type="Proteomes" id="UP000289738">
    <property type="component" value="Chromosome B06"/>
</dbReference>
<dbReference type="SUPFAM" id="SSF51197">
    <property type="entry name" value="Clavaminate synthase-like"/>
    <property type="match status" value="1"/>
</dbReference>
<evidence type="ECO:0000256" key="4">
    <source>
        <dbReference type="ARBA" id="ARBA00023242"/>
    </source>
</evidence>
<feature type="domain" description="WRC" evidence="10">
    <location>
        <begin position="4"/>
        <end position="52"/>
    </location>
</feature>
<evidence type="ECO:0000256" key="6">
    <source>
        <dbReference type="PROSITE-ProRule" id="PRU01002"/>
    </source>
</evidence>
<keyword evidence="4" id="KW-0539">Nucleus</keyword>
<dbReference type="STRING" id="3818.A0A444YL90"/>
<evidence type="ECO:0000256" key="3">
    <source>
        <dbReference type="ARBA" id="ARBA00022723"/>
    </source>
</evidence>
<feature type="region of interest" description="Disordered" evidence="7">
    <location>
        <begin position="313"/>
        <end position="336"/>
    </location>
</feature>
<protein>
    <recommendedName>
        <fullName evidence="13">Lysine-specific demethylase</fullName>
    </recommendedName>
</protein>
<feature type="compositionally biased region" description="Basic and acidic residues" evidence="7">
    <location>
        <begin position="38"/>
        <end position="59"/>
    </location>
</feature>
<dbReference type="EMBL" id="SDMP01000016">
    <property type="protein sequence ID" value="RYR02681.1"/>
    <property type="molecule type" value="Genomic_DNA"/>
</dbReference>
<feature type="region of interest" description="Disordered" evidence="7">
    <location>
        <begin position="750"/>
        <end position="769"/>
    </location>
</feature>
<dbReference type="GO" id="GO:0031490">
    <property type="term" value="F:chromatin DNA binding"/>
    <property type="evidence" value="ECO:0007669"/>
    <property type="project" value="TreeGrafter"/>
</dbReference>
<feature type="domain" description="JmjC" evidence="9">
    <location>
        <begin position="585"/>
        <end position="900"/>
    </location>
</feature>
<feature type="region of interest" description="Disordered" evidence="7">
    <location>
        <begin position="681"/>
        <end position="700"/>
    </location>
</feature>
<feature type="compositionally biased region" description="Basic and acidic residues" evidence="7">
    <location>
        <begin position="681"/>
        <end position="693"/>
    </location>
</feature>
<gene>
    <name evidence="11" type="ORF">Ahy_B06g081479</name>
</gene>
<dbReference type="Pfam" id="PF02373">
    <property type="entry name" value="JmjC"/>
    <property type="match status" value="1"/>
</dbReference>
<keyword evidence="12" id="KW-1185">Reference proteome</keyword>